<dbReference type="EMBL" id="AFBQ01000307">
    <property type="protein sequence ID" value="EHY30596.1"/>
    <property type="molecule type" value="Genomic_DNA"/>
</dbReference>
<comment type="caution">
    <text evidence="1">The sequence shown here is derived from an EMBL/GenBank/DDBJ whole genome shotgun (WGS) entry which is preliminary data.</text>
</comment>
<dbReference type="SUPFAM" id="SSF111369">
    <property type="entry name" value="HlyD-like secretion proteins"/>
    <property type="match status" value="1"/>
</dbReference>
<dbReference type="PANTHER" id="PTHR30438">
    <property type="entry name" value="36 KDA ANTIGEN-RELATED"/>
    <property type="match status" value="1"/>
</dbReference>
<dbReference type="RefSeq" id="WP_008543276.1">
    <property type="nucleotide sequence ID" value="NZ_JH605005.1"/>
</dbReference>
<dbReference type="Gene3D" id="2.40.50.100">
    <property type="match status" value="1"/>
</dbReference>
<organism evidence="1 2">
    <name type="scientific">Sutterella parvirubra YIT 11816</name>
    <dbReference type="NCBI Taxonomy" id="762967"/>
    <lineage>
        <taxon>Bacteria</taxon>
        <taxon>Pseudomonadati</taxon>
        <taxon>Pseudomonadota</taxon>
        <taxon>Betaproteobacteria</taxon>
        <taxon>Burkholderiales</taxon>
        <taxon>Sutterellaceae</taxon>
        <taxon>Sutterella</taxon>
    </lineage>
</organism>
<dbReference type="PANTHER" id="PTHR30438:SF2">
    <property type="entry name" value="MEMBRANE PROTEIN"/>
    <property type="match status" value="1"/>
</dbReference>
<dbReference type="AlphaFoldDB" id="H3KH16"/>
<proteinExistence type="predicted"/>
<sequence>MPNRKLIIGIVAAGLLAGGFTWLWTSREAPAPTVAWGSVDARRVSMAFETSGRIASLAFEEGDRVHPGDLMGTLDVTALTLQRDEARAAADAAAAQWRLAKDGYRAEEIQKQEASVKALLAQLAS</sequence>
<evidence type="ECO:0000313" key="2">
    <source>
        <dbReference type="Proteomes" id="UP000004956"/>
    </source>
</evidence>
<reference evidence="1 2" key="1">
    <citation type="submission" date="2011-11" db="EMBL/GenBank/DDBJ databases">
        <authorList>
            <person name="Weinstock G."/>
            <person name="Sodergren E."/>
            <person name="Clifton S."/>
            <person name="Fulton L."/>
            <person name="Fulton B."/>
            <person name="Courtney L."/>
            <person name="Fronick C."/>
            <person name="Harrison M."/>
            <person name="Strong C."/>
            <person name="Farmer C."/>
            <person name="Delahaunty K."/>
            <person name="Markovic C."/>
            <person name="Hall O."/>
            <person name="Minx P."/>
            <person name="Tomlinson C."/>
            <person name="Mitreva M."/>
            <person name="Hou S."/>
            <person name="Chen J."/>
            <person name="Wollam A."/>
            <person name="Pepin K.H."/>
            <person name="Johnson M."/>
            <person name="Bhonagiri V."/>
            <person name="Zhang X."/>
            <person name="Suruliraj S."/>
            <person name="Warren W."/>
            <person name="Chinwalla A."/>
            <person name="Mardis E.R."/>
            <person name="Wilson R.K."/>
        </authorList>
    </citation>
    <scope>NUCLEOTIDE SEQUENCE [LARGE SCALE GENOMIC DNA]</scope>
    <source>
        <strain evidence="1 2">YIT 11816</strain>
    </source>
</reference>
<dbReference type="HOGENOM" id="CLU_163043_0_0_4"/>
<gene>
    <name evidence="1" type="ORF">HMPREF9440_02055</name>
</gene>
<feature type="non-terminal residue" evidence="1">
    <location>
        <position position="125"/>
    </location>
</feature>
<accession>H3KH16</accession>
<protein>
    <submittedName>
        <fullName evidence="1">Uncharacterized protein</fullName>
    </submittedName>
</protein>
<evidence type="ECO:0000313" key="1">
    <source>
        <dbReference type="EMBL" id="EHY30596.1"/>
    </source>
</evidence>
<name>H3KH16_9BURK</name>
<dbReference type="STRING" id="762967.HMPREF9440_02055"/>
<dbReference type="Proteomes" id="UP000004956">
    <property type="component" value="Unassembled WGS sequence"/>
</dbReference>
<dbReference type="GO" id="GO:0005886">
    <property type="term" value="C:plasma membrane"/>
    <property type="evidence" value="ECO:0007669"/>
    <property type="project" value="TreeGrafter"/>
</dbReference>
<keyword evidence="2" id="KW-1185">Reference proteome</keyword>